<protein>
    <recommendedName>
        <fullName evidence="2">TTF-type domain-containing protein</fullName>
    </recommendedName>
</protein>
<dbReference type="PANTHER" id="PTHR45749:SF23">
    <property type="entry name" value="ZINC FINGER MYM-TYPE PROTEIN 1-LIKE"/>
    <property type="match status" value="1"/>
</dbReference>
<evidence type="ECO:0000256" key="1">
    <source>
        <dbReference type="SAM" id="MobiDB-lite"/>
    </source>
</evidence>
<accession>A0ABD0TCV7</accession>
<dbReference type="Pfam" id="PF14291">
    <property type="entry name" value="DUF4371"/>
    <property type="match status" value="1"/>
</dbReference>
<evidence type="ECO:0000313" key="3">
    <source>
        <dbReference type="EMBL" id="KAL0839985.1"/>
    </source>
</evidence>
<feature type="compositionally biased region" description="Low complexity" evidence="1">
    <location>
        <begin position="1"/>
        <end position="14"/>
    </location>
</feature>
<evidence type="ECO:0000313" key="4">
    <source>
        <dbReference type="Proteomes" id="UP001549921"/>
    </source>
</evidence>
<name>A0ABD0TCV7_LOXSC</name>
<dbReference type="AlphaFoldDB" id="A0ABD0TCV7"/>
<dbReference type="InterPro" id="IPR006580">
    <property type="entry name" value="Znf_TTF"/>
</dbReference>
<dbReference type="InterPro" id="IPR025398">
    <property type="entry name" value="DUF4371"/>
</dbReference>
<dbReference type="InterPro" id="IPR008906">
    <property type="entry name" value="HATC_C_dom"/>
</dbReference>
<reference evidence="3 4" key="1">
    <citation type="submission" date="2024-06" db="EMBL/GenBank/DDBJ databases">
        <title>A chromosome-level genome assembly of beet webworm, Loxostege sticticalis.</title>
        <authorList>
            <person name="Zhang Y."/>
        </authorList>
    </citation>
    <scope>NUCLEOTIDE SEQUENCE [LARGE SCALE GENOMIC DNA]</scope>
    <source>
        <strain evidence="3">AQ028</strain>
        <tissue evidence="3">Male pupae</tissue>
    </source>
</reference>
<dbReference type="SMART" id="SM00597">
    <property type="entry name" value="ZnF_TTF"/>
    <property type="match status" value="1"/>
</dbReference>
<feature type="region of interest" description="Disordered" evidence="1">
    <location>
        <begin position="1"/>
        <end position="25"/>
    </location>
</feature>
<proteinExistence type="predicted"/>
<dbReference type="InterPro" id="IPR012337">
    <property type="entry name" value="RNaseH-like_sf"/>
</dbReference>
<dbReference type="PANTHER" id="PTHR45749">
    <property type="match status" value="1"/>
</dbReference>
<feature type="region of interest" description="Disordered" evidence="1">
    <location>
        <begin position="45"/>
        <end position="64"/>
    </location>
</feature>
<dbReference type="EMBL" id="JBEDNZ010000007">
    <property type="protein sequence ID" value="KAL0839985.1"/>
    <property type="molecule type" value="Genomic_DNA"/>
</dbReference>
<sequence>MSSNEKNSSIIKKPSGAEYRKKAKEKEKKIENILKHTRKLESFFTSSAERNETETNAALSPAISCPGSSTSDCSVSPSNTCPIVATTPTIYNEDEILTEEKSEEKSSIPSSDPALWQVNDQFRDYIVKNGLQQNEELDFSRSERQYKNQKRFLSKSMFEKKLVNGENVKRSWLVYSESTGHVFCGPCKLFGGTSVFAKSGFNDWKNSNLITDHDNSPDHRKCSGQYVCRGQLLQRLDTQIVKQYNEEITYWRNFLASRGLPFHGQNEIIGSALNGNFLGCIELISKFDPFMAEHLARFGQKGRGSTSYLSSSIIDEFILLLADEVRLSIIGEIKKAKYYSISIDSTPDIAHIDQLTFIIRYILPDGEPVERFVTFLPNCGHKGEDMEKAVFATLDKTLELDIKDCRGQSYDNASNMSGQYKGLQSRIKAVNPLATFVPCAAHSLQLVGSAAAESSDESAAFFTLEQQLYNFFSGSTSRWQILLSKLDEKSTVLKNLSKTRWSARADASKALYSSYKQVLETLNSICEDENQSKETKIEAKGILEKIKTLEITIMLCFWNSVLIKFQIVSAQLQASSVDLSNVVTLYETLNTYLDTLRDEKEFENFESEAIKRCEVTTYKKDVRRRKKPKFHFDEAKTGHIELEGRRSFIVENYYAAIDCLKVHLKSRQNIYNTINSKFGFLWKLHALDDNEFIRRKAKELKQLYTTDVEETFEEECVHLAHFNISCIFPNVEIILRIFLTMSVTNCSGERSFSALKRVKNYLRSTLRQEKLCS</sequence>
<gene>
    <name evidence="3" type="ORF">ABMA28_015312</name>
</gene>
<evidence type="ECO:0000259" key="2">
    <source>
        <dbReference type="SMART" id="SM00597"/>
    </source>
</evidence>
<organism evidence="3 4">
    <name type="scientific">Loxostege sticticalis</name>
    <name type="common">Beet webworm moth</name>
    <dbReference type="NCBI Taxonomy" id="481309"/>
    <lineage>
        <taxon>Eukaryota</taxon>
        <taxon>Metazoa</taxon>
        <taxon>Ecdysozoa</taxon>
        <taxon>Arthropoda</taxon>
        <taxon>Hexapoda</taxon>
        <taxon>Insecta</taxon>
        <taxon>Pterygota</taxon>
        <taxon>Neoptera</taxon>
        <taxon>Endopterygota</taxon>
        <taxon>Lepidoptera</taxon>
        <taxon>Glossata</taxon>
        <taxon>Ditrysia</taxon>
        <taxon>Pyraloidea</taxon>
        <taxon>Crambidae</taxon>
        <taxon>Pyraustinae</taxon>
        <taxon>Loxostege</taxon>
    </lineage>
</organism>
<comment type="caution">
    <text evidence="3">The sequence shown here is derived from an EMBL/GenBank/DDBJ whole genome shotgun (WGS) entry which is preliminary data.</text>
</comment>
<dbReference type="Pfam" id="PF05699">
    <property type="entry name" value="Dimer_Tnp_hAT"/>
    <property type="match status" value="1"/>
</dbReference>
<dbReference type="Proteomes" id="UP001549921">
    <property type="component" value="Unassembled WGS sequence"/>
</dbReference>
<feature type="domain" description="TTF-type" evidence="2">
    <location>
        <begin position="154"/>
        <end position="238"/>
    </location>
</feature>
<dbReference type="SUPFAM" id="SSF53098">
    <property type="entry name" value="Ribonuclease H-like"/>
    <property type="match status" value="1"/>
</dbReference>
<feature type="compositionally biased region" description="Polar residues" evidence="1">
    <location>
        <begin position="45"/>
        <end position="58"/>
    </location>
</feature>